<dbReference type="AlphaFoldDB" id="S7RM59"/>
<name>S7RM59_GLOTA</name>
<dbReference type="HOGENOM" id="CLU_009122_4_0_1"/>
<dbReference type="Proteomes" id="UP000030669">
    <property type="component" value="Unassembled WGS sequence"/>
</dbReference>
<dbReference type="OMA" id="EDWTEGR"/>
<gene>
    <name evidence="1" type="ORF">GLOTRDRAFT_107062</name>
</gene>
<reference evidence="1 2" key="1">
    <citation type="journal article" date="2012" name="Science">
        <title>The Paleozoic origin of enzymatic lignin decomposition reconstructed from 31 fungal genomes.</title>
        <authorList>
            <person name="Floudas D."/>
            <person name="Binder M."/>
            <person name="Riley R."/>
            <person name="Barry K."/>
            <person name="Blanchette R.A."/>
            <person name="Henrissat B."/>
            <person name="Martinez A.T."/>
            <person name="Otillar R."/>
            <person name="Spatafora J.W."/>
            <person name="Yadav J.S."/>
            <person name="Aerts A."/>
            <person name="Benoit I."/>
            <person name="Boyd A."/>
            <person name="Carlson A."/>
            <person name="Copeland A."/>
            <person name="Coutinho P.M."/>
            <person name="de Vries R.P."/>
            <person name="Ferreira P."/>
            <person name="Findley K."/>
            <person name="Foster B."/>
            <person name="Gaskell J."/>
            <person name="Glotzer D."/>
            <person name="Gorecki P."/>
            <person name="Heitman J."/>
            <person name="Hesse C."/>
            <person name="Hori C."/>
            <person name="Igarashi K."/>
            <person name="Jurgens J.A."/>
            <person name="Kallen N."/>
            <person name="Kersten P."/>
            <person name="Kohler A."/>
            <person name="Kuees U."/>
            <person name="Kumar T.K.A."/>
            <person name="Kuo A."/>
            <person name="LaButti K."/>
            <person name="Larrondo L.F."/>
            <person name="Lindquist E."/>
            <person name="Ling A."/>
            <person name="Lombard V."/>
            <person name="Lucas S."/>
            <person name="Lundell T."/>
            <person name="Martin R."/>
            <person name="McLaughlin D.J."/>
            <person name="Morgenstern I."/>
            <person name="Morin E."/>
            <person name="Murat C."/>
            <person name="Nagy L.G."/>
            <person name="Nolan M."/>
            <person name="Ohm R.A."/>
            <person name="Patyshakuliyeva A."/>
            <person name="Rokas A."/>
            <person name="Ruiz-Duenas F.J."/>
            <person name="Sabat G."/>
            <person name="Salamov A."/>
            <person name="Samejima M."/>
            <person name="Schmutz J."/>
            <person name="Slot J.C."/>
            <person name="St John F."/>
            <person name="Stenlid J."/>
            <person name="Sun H."/>
            <person name="Sun S."/>
            <person name="Syed K."/>
            <person name="Tsang A."/>
            <person name="Wiebenga A."/>
            <person name="Young D."/>
            <person name="Pisabarro A."/>
            <person name="Eastwood D.C."/>
            <person name="Martin F."/>
            <person name="Cullen D."/>
            <person name="Grigoriev I.V."/>
            <person name="Hibbett D.S."/>
        </authorList>
    </citation>
    <scope>NUCLEOTIDE SEQUENCE [LARGE SCALE GENOMIC DNA]</scope>
    <source>
        <strain evidence="1 2">ATCC 11539</strain>
    </source>
</reference>
<dbReference type="KEGG" id="gtr:GLOTRDRAFT_107062"/>
<dbReference type="Pfam" id="PF18759">
    <property type="entry name" value="Plavaka"/>
    <property type="match status" value="1"/>
</dbReference>
<dbReference type="OrthoDB" id="3239511at2759"/>
<dbReference type="RefSeq" id="XP_007868083.1">
    <property type="nucleotide sequence ID" value="XM_007869892.1"/>
</dbReference>
<proteinExistence type="predicted"/>
<accession>S7RM59</accession>
<dbReference type="InterPro" id="IPR041078">
    <property type="entry name" value="Plavaka"/>
</dbReference>
<dbReference type="eggNOG" id="ENOG502SK0S">
    <property type="taxonomic scope" value="Eukaryota"/>
</dbReference>
<dbReference type="GeneID" id="19298815"/>
<dbReference type="STRING" id="670483.S7RM59"/>
<evidence type="ECO:0000313" key="1">
    <source>
        <dbReference type="EMBL" id="EPQ53799.1"/>
    </source>
</evidence>
<organism evidence="1 2">
    <name type="scientific">Gloeophyllum trabeum (strain ATCC 11539 / FP-39264 / Madison 617)</name>
    <name type="common">Brown rot fungus</name>
    <dbReference type="NCBI Taxonomy" id="670483"/>
    <lineage>
        <taxon>Eukaryota</taxon>
        <taxon>Fungi</taxon>
        <taxon>Dikarya</taxon>
        <taxon>Basidiomycota</taxon>
        <taxon>Agaricomycotina</taxon>
        <taxon>Agaricomycetes</taxon>
        <taxon>Gloeophyllales</taxon>
        <taxon>Gloeophyllaceae</taxon>
        <taxon>Gloeophyllum</taxon>
    </lineage>
</organism>
<keyword evidence="2" id="KW-1185">Reference proteome</keyword>
<dbReference type="EMBL" id="KB469305">
    <property type="protein sequence ID" value="EPQ53799.1"/>
    <property type="molecule type" value="Genomic_DNA"/>
</dbReference>
<evidence type="ECO:0000313" key="2">
    <source>
        <dbReference type="Proteomes" id="UP000030669"/>
    </source>
</evidence>
<sequence>MILRAAWLPRDIRNASGNGGGVLLGYMTIVEDPEDPTDRDSRTTLEFQQYKRTIYQKVLAKVFRSLKRKSWHGEPVKCGDGILRILYPGFLIESMDGEEASNFCACRASLANHPRCLVHKTDLSNISTGHYELRTAATMQAVIERAGNAPNPTAREKILKGAGLHYITHFLWQFRFSDPYLAISYDTLHSDDLGKWGHHLWELLLRVLEDLGQKGVLTAYIQCVRVSAEYDKSFDFPKHHALWHVIYDLEHKCTTDNYSTRPGEGFQQEVAEAYQQTNGKRAEHQMARIDSNQEAIALIRMTVDNDSKAQQNITEEEQLDEMEDIDVGRAQHWRFGSEDGRWTDCRLWEELAGAAKGDFKDFDLRLRTFLSHALDDEVLTYEDSIVVKFFKCCYVNYQSLEDWTSSADILRCNDAFHGQERFDCVLVNYDRPDLAPARLRALFRCRLPSGKHVDVAMVRSFSRSGWAPRTRWEGGQVYEELNDTAFVMMDYVIRGALMTPVFSQAKKSLYYMVDTVDADMFLRASYSSSTTL</sequence>
<protein>
    <submittedName>
        <fullName evidence="1">Uncharacterized protein</fullName>
    </submittedName>
</protein>